<comment type="caution">
    <text evidence="2">The sequence shown here is derived from an EMBL/GenBank/DDBJ whole genome shotgun (WGS) entry which is preliminary data.</text>
</comment>
<keyword evidence="1" id="KW-1133">Transmembrane helix</keyword>
<evidence type="ECO:0000313" key="2">
    <source>
        <dbReference type="EMBL" id="RQT22169.1"/>
    </source>
</evidence>
<reference evidence="2 3" key="1">
    <citation type="submission" date="2018-08" db="EMBL/GenBank/DDBJ databases">
        <title>Comparative analysis of Burkholderia isolates from Puerto Rico.</title>
        <authorList>
            <person name="Hall C."/>
            <person name="Sahl J."/>
            <person name="Wagner D."/>
        </authorList>
    </citation>
    <scope>NUCLEOTIDE SEQUENCE [LARGE SCALE GENOMIC DNA]</scope>
    <source>
        <strain evidence="2 3">Bp9001</strain>
    </source>
</reference>
<name>A0A3N8RR70_9BURK</name>
<feature type="transmembrane region" description="Helical" evidence="1">
    <location>
        <begin position="84"/>
        <end position="104"/>
    </location>
</feature>
<accession>A0A3N8RR70</accession>
<evidence type="ECO:0000313" key="3">
    <source>
        <dbReference type="Proteomes" id="UP000269271"/>
    </source>
</evidence>
<keyword evidence="1" id="KW-0472">Membrane</keyword>
<dbReference type="EMBL" id="QTQX01000022">
    <property type="protein sequence ID" value="RQT22169.1"/>
    <property type="molecule type" value="Genomic_DNA"/>
</dbReference>
<sequence length="152" mass="16789">MFASMLAPPSRQTLYVLTALLVATGTAWLFAHFGRQDDALPSPVEPWSMKIHGAAAMITIFMAGTMVHRHVLPGWRMRRNRVAGIAMCIALGSLAATGYGLYYFDGEALRWLTERLHWGAGYLLPAVFAGHVCVARKSRRAKPRSTRVDTAM</sequence>
<keyword evidence="1" id="KW-0812">Transmembrane</keyword>
<evidence type="ECO:0000256" key="1">
    <source>
        <dbReference type="SAM" id="Phobius"/>
    </source>
</evidence>
<evidence type="ECO:0008006" key="4">
    <source>
        <dbReference type="Google" id="ProtNLM"/>
    </source>
</evidence>
<feature type="transmembrane region" description="Helical" evidence="1">
    <location>
        <begin position="12"/>
        <end position="31"/>
    </location>
</feature>
<dbReference type="Proteomes" id="UP000269271">
    <property type="component" value="Unassembled WGS sequence"/>
</dbReference>
<gene>
    <name evidence="2" type="ORF">DF037_29135</name>
</gene>
<protein>
    <recommendedName>
        <fullName evidence="4">DUF4405 domain-containing protein</fullName>
    </recommendedName>
</protein>
<dbReference type="AlphaFoldDB" id="A0A3N8RR70"/>
<feature type="transmembrane region" description="Helical" evidence="1">
    <location>
        <begin position="116"/>
        <end position="135"/>
    </location>
</feature>
<organism evidence="2 3">
    <name type="scientific">Burkholderia contaminans</name>
    <dbReference type="NCBI Taxonomy" id="488447"/>
    <lineage>
        <taxon>Bacteria</taxon>
        <taxon>Pseudomonadati</taxon>
        <taxon>Pseudomonadota</taxon>
        <taxon>Betaproteobacteria</taxon>
        <taxon>Burkholderiales</taxon>
        <taxon>Burkholderiaceae</taxon>
        <taxon>Burkholderia</taxon>
        <taxon>Burkholderia cepacia complex</taxon>
    </lineage>
</organism>
<proteinExistence type="predicted"/>
<feature type="transmembrane region" description="Helical" evidence="1">
    <location>
        <begin position="51"/>
        <end position="72"/>
    </location>
</feature>